<evidence type="ECO:0000259" key="2">
    <source>
        <dbReference type="Pfam" id="PF13231"/>
    </source>
</evidence>
<organism evidence="3 4">
    <name type="scientific">Candidatus Scatoplasma merdavium</name>
    <dbReference type="NCBI Taxonomy" id="2840932"/>
    <lineage>
        <taxon>Bacteria</taxon>
        <taxon>Bacillati</taxon>
        <taxon>Bacillota</taxon>
        <taxon>Bacilli</taxon>
        <taxon>Bacillales</taxon>
        <taxon>Candidatus Scatoplasma</taxon>
    </lineage>
</organism>
<dbReference type="InterPro" id="IPR038731">
    <property type="entry name" value="RgtA/B/C-like"/>
</dbReference>
<feature type="transmembrane region" description="Helical" evidence="1">
    <location>
        <begin position="218"/>
        <end position="239"/>
    </location>
</feature>
<feature type="transmembrane region" description="Helical" evidence="1">
    <location>
        <begin position="306"/>
        <end position="327"/>
    </location>
</feature>
<dbReference type="EMBL" id="JADING010000082">
    <property type="protein sequence ID" value="MBO8414407.1"/>
    <property type="molecule type" value="Genomic_DNA"/>
</dbReference>
<dbReference type="AlphaFoldDB" id="A0A9D9D8K6"/>
<feature type="transmembrane region" description="Helical" evidence="1">
    <location>
        <begin position="95"/>
        <end position="113"/>
    </location>
</feature>
<accession>A0A9D9D8K6</accession>
<feature type="transmembrane region" description="Helical" evidence="1">
    <location>
        <begin position="172"/>
        <end position="189"/>
    </location>
</feature>
<evidence type="ECO:0000256" key="1">
    <source>
        <dbReference type="SAM" id="Phobius"/>
    </source>
</evidence>
<feature type="transmembrane region" description="Helical" evidence="1">
    <location>
        <begin position="12"/>
        <end position="37"/>
    </location>
</feature>
<keyword evidence="1" id="KW-0812">Transmembrane</keyword>
<comment type="caution">
    <text evidence="3">The sequence shown here is derived from an EMBL/GenBank/DDBJ whole genome shotgun (WGS) entry which is preliminary data.</text>
</comment>
<dbReference type="Pfam" id="PF13231">
    <property type="entry name" value="PMT_2"/>
    <property type="match status" value="1"/>
</dbReference>
<evidence type="ECO:0000313" key="4">
    <source>
        <dbReference type="Proteomes" id="UP000823629"/>
    </source>
</evidence>
<reference evidence="3" key="1">
    <citation type="submission" date="2020-10" db="EMBL/GenBank/DDBJ databases">
        <authorList>
            <person name="Gilroy R."/>
        </authorList>
    </citation>
    <scope>NUCLEOTIDE SEQUENCE</scope>
    <source>
        <strain evidence="3">1748</strain>
    </source>
</reference>
<sequence>MIQVSIKNNNKVKYYVLLALFSIVISFLAVYFCAFFFSPLYEHFLVRPETTDSTFFMVLGRMLAEGATPYIDVLDHKGPYLFYFLELAALINPLWGFYIFQSIISSICLFCALDIGHELGLRKGYSAVYFFATFILLFLIHDFVTLDASFIFCTYIPLWLFVKAYKTKNYKLYTASCLSAGLSIGILIFSRATSAAVPCIIALAVFLHSLFDKDYANLPLYILFGVFGIVLACAIPIVISSAGGYLDEMFTWTFTKNGNYIFASLFDFSNWRIDKIGVLLFSSLTMLILPYCIYKTHEEKEKNFAIIVISMILIDGVFNLLASLLLHHLQMSYPIYLLGFTGLLNYVKLKINNKSQKKSQTNYGQVLAGILSAITIIYIFAFPYVSQSILNNYPLYSTENIYKQREIKSYIEEKYDGDAKVIVLDLDPSIYMNLNTLPSYKVYSNQFWWYNTDVYPNIDKELETYFSSKDKPDLIFTICDINESILSVGNLNQTVQENYTLLENYSYYPVWYVYEAK</sequence>
<gene>
    <name evidence="3" type="ORF">IAC78_02890</name>
</gene>
<keyword evidence="1" id="KW-0472">Membrane</keyword>
<name>A0A9D9D8K6_9BACL</name>
<dbReference type="Proteomes" id="UP000823629">
    <property type="component" value="Unassembled WGS sequence"/>
</dbReference>
<keyword evidence="1" id="KW-1133">Transmembrane helix</keyword>
<feature type="transmembrane region" description="Helical" evidence="1">
    <location>
        <begin position="149"/>
        <end position="165"/>
    </location>
</feature>
<proteinExistence type="predicted"/>
<reference evidence="3" key="2">
    <citation type="journal article" date="2021" name="PeerJ">
        <title>Extensive microbial diversity within the chicken gut microbiome revealed by metagenomics and culture.</title>
        <authorList>
            <person name="Gilroy R."/>
            <person name="Ravi A."/>
            <person name="Getino M."/>
            <person name="Pursley I."/>
            <person name="Horton D.L."/>
            <person name="Alikhan N.F."/>
            <person name="Baker D."/>
            <person name="Gharbi K."/>
            <person name="Hall N."/>
            <person name="Watson M."/>
            <person name="Adriaenssens E.M."/>
            <person name="Foster-Nyarko E."/>
            <person name="Jarju S."/>
            <person name="Secka A."/>
            <person name="Antonio M."/>
            <person name="Oren A."/>
            <person name="Chaudhuri R.R."/>
            <person name="La Ragione R."/>
            <person name="Hildebrand F."/>
            <person name="Pallen M.J."/>
        </authorList>
    </citation>
    <scope>NUCLEOTIDE SEQUENCE</scope>
    <source>
        <strain evidence="3">1748</strain>
    </source>
</reference>
<feature type="transmembrane region" description="Helical" evidence="1">
    <location>
        <begin position="333"/>
        <end position="351"/>
    </location>
</feature>
<feature type="transmembrane region" description="Helical" evidence="1">
    <location>
        <begin position="276"/>
        <end position="294"/>
    </location>
</feature>
<feature type="transmembrane region" description="Helical" evidence="1">
    <location>
        <begin position="195"/>
        <end position="211"/>
    </location>
</feature>
<protein>
    <submittedName>
        <fullName evidence="3">Glycosyltransferase family 39 protein</fullName>
    </submittedName>
</protein>
<feature type="transmembrane region" description="Helical" evidence="1">
    <location>
        <begin position="363"/>
        <end position="385"/>
    </location>
</feature>
<feature type="domain" description="Glycosyltransferase RgtA/B/C/D-like" evidence="2">
    <location>
        <begin position="77"/>
        <end position="220"/>
    </location>
</feature>
<evidence type="ECO:0000313" key="3">
    <source>
        <dbReference type="EMBL" id="MBO8414407.1"/>
    </source>
</evidence>
<feature type="transmembrane region" description="Helical" evidence="1">
    <location>
        <begin position="125"/>
        <end position="143"/>
    </location>
</feature>